<protein>
    <submittedName>
        <fullName evidence="2">Uncharacterized protein</fullName>
    </submittedName>
</protein>
<reference evidence="2" key="1">
    <citation type="submission" date="2023-03" db="EMBL/GenBank/DDBJ databases">
        <title>Massive genome expansion in bonnet fungi (Mycena s.s.) driven by repeated elements and novel gene families across ecological guilds.</title>
        <authorList>
            <consortium name="Lawrence Berkeley National Laboratory"/>
            <person name="Harder C.B."/>
            <person name="Miyauchi S."/>
            <person name="Viragh M."/>
            <person name="Kuo A."/>
            <person name="Thoen E."/>
            <person name="Andreopoulos B."/>
            <person name="Lu D."/>
            <person name="Skrede I."/>
            <person name="Drula E."/>
            <person name="Henrissat B."/>
            <person name="Morin E."/>
            <person name="Kohler A."/>
            <person name="Barry K."/>
            <person name="LaButti K."/>
            <person name="Morin E."/>
            <person name="Salamov A."/>
            <person name="Lipzen A."/>
            <person name="Mereny Z."/>
            <person name="Hegedus B."/>
            <person name="Baldrian P."/>
            <person name="Stursova M."/>
            <person name="Weitz H."/>
            <person name="Taylor A."/>
            <person name="Grigoriev I.V."/>
            <person name="Nagy L.G."/>
            <person name="Martin F."/>
            <person name="Kauserud H."/>
        </authorList>
    </citation>
    <scope>NUCLEOTIDE SEQUENCE</scope>
    <source>
        <strain evidence="2">9144</strain>
    </source>
</reference>
<name>A0AAD6V7E1_9AGAR</name>
<organism evidence="2 3">
    <name type="scientific">Mycena pura</name>
    <dbReference type="NCBI Taxonomy" id="153505"/>
    <lineage>
        <taxon>Eukaryota</taxon>
        <taxon>Fungi</taxon>
        <taxon>Dikarya</taxon>
        <taxon>Basidiomycota</taxon>
        <taxon>Agaricomycotina</taxon>
        <taxon>Agaricomycetes</taxon>
        <taxon>Agaricomycetidae</taxon>
        <taxon>Agaricales</taxon>
        <taxon>Marasmiineae</taxon>
        <taxon>Mycenaceae</taxon>
        <taxon>Mycena</taxon>
    </lineage>
</organism>
<dbReference type="AlphaFoldDB" id="A0AAD6V7E1"/>
<evidence type="ECO:0000256" key="1">
    <source>
        <dbReference type="SAM" id="MobiDB-lite"/>
    </source>
</evidence>
<evidence type="ECO:0000313" key="3">
    <source>
        <dbReference type="Proteomes" id="UP001219525"/>
    </source>
</evidence>
<dbReference type="EMBL" id="JARJCW010000058">
    <property type="protein sequence ID" value="KAJ7201684.1"/>
    <property type="molecule type" value="Genomic_DNA"/>
</dbReference>
<feature type="region of interest" description="Disordered" evidence="1">
    <location>
        <begin position="190"/>
        <end position="218"/>
    </location>
</feature>
<comment type="caution">
    <text evidence="2">The sequence shown here is derived from an EMBL/GenBank/DDBJ whole genome shotgun (WGS) entry which is preliminary data.</text>
</comment>
<sequence length="218" mass="23969">FVLRLTEIPATVCACPWNCWSQLSQQRSHPYSGLCPNDRICPMSATRCSFRVYTATITSAAAATPPQMYLPPSVLLPILFALTRWAGRLVRFVILSCCRFVANTEPRATSHVPEPRHFPTLSSANAVTLTTRRSVFLFTLGSVPASLHDATDSLRLRAAVSRYDVVADIALGELILHRQPAYRALASSPCNANRGMNDRDDTSGYATVGDRPAHLSRH</sequence>
<accession>A0AAD6V7E1</accession>
<gene>
    <name evidence="2" type="ORF">GGX14DRAFT_655814</name>
</gene>
<evidence type="ECO:0000313" key="2">
    <source>
        <dbReference type="EMBL" id="KAJ7201684.1"/>
    </source>
</evidence>
<proteinExistence type="predicted"/>
<feature type="non-terminal residue" evidence="2">
    <location>
        <position position="1"/>
    </location>
</feature>
<keyword evidence="3" id="KW-1185">Reference proteome</keyword>
<dbReference type="Proteomes" id="UP001219525">
    <property type="component" value="Unassembled WGS sequence"/>
</dbReference>